<sequence>MKKCNEYKKMLYMFLSIILLFTSITAIAAEDNIDITSGTYFQLGKYNDNPILWKAVVYDNENGILMVSDKILCYKNFDPIKEPIGKYEHCGSNFWEESTLRIWLNSTADIGKINWKYGKKPDKEHVRRYYMSEEGLDPYADSAGFLSNKNFSESEMSAIKTVSHWQALSENKKMLSTNGLNVPYYPEIVRAPGTHLEQIKYKYEISEMNKAYYGAMYRLYDTIFTLDESQLYELWSQFGTVEAEKAEGVLDPWYGIDNPIGKSPYQWYWLRTPDGDNGITVAASKEAYAVTNPTDNELGVRPAFYLNEDNMIIKSGIGTEEDPYILDGKGQENTAIFCNGKQVEFDQQPIEEDDRLLVPVRAIFEQLGAEVTYDDGDGVITANNGERTVVMQIDNPEMGNGTEVFTLDVAPKLVGDRTVVPLRAVSEAFDCRVDWVEELDRVVIDPPQPEDTDEGHYQNIWDIEIHGKGKKR</sequence>
<accession>A0A2K9NZH4</accession>
<dbReference type="RefSeq" id="WP_158648875.1">
    <property type="nucleotide sequence ID" value="NZ_CP020991.1"/>
</dbReference>
<dbReference type="Proteomes" id="UP000235589">
    <property type="component" value="Chromosome"/>
</dbReference>
<dbReference type="Pfam" id="PF07833">
    <property type="entry name" value="Cu_amine_oxidN1"/>
    <property type="match status" value="1"/>
</dbReference>
<feature type="chain" id="PRO_5014940648" evidence="1">
    <location>
        <begin position="29"/>
        <end position="472"/>
    </location>
</feature>
<gene>
    <name evidence="3" type="ORF">B9O19_00240</name>
</gene>
<evidence type="ECO:0000256" key="1">
    <source>
        <dbReference type="SAM" id="SignalP"/>
    </source>
</evidence>
<evidence type="ECO:0000313" key="3">
    <source>
        <dbReference type="EMBL" id="AUO18424.1"/>
    </source>
</evidence>
<dbReference type="KEGG" id="mpec:B9O19_00240"/>
<feature type="domain" description="Copper amine oxidase-like N-terminal" evidence="2">
    <location>
        <begin position="338"/>
        <end position="443"/>
    </location>
</feature>
<feature type="signal peptide" evidence="1">
    <location>
        <begin position="1"/>
        <end position="28"/>
    </location>
</feature>
<reference evidence="3 4" key="1">
    <citation type="submission" date="2017-04" db="EMBL/GenBank/DDBJ databases">
        <title>Monoglobus pectinilyticus 14 draft genome.</title>
        <authorList>
            <person name="Kim C."/>
            <person name="Rosendale D.I."/>
            <person name="Kelly W.J."/>
            <person name="Tannock G.W."/>
            <person name="Patchett M.L."/>
            <person name="Jordens J.Z."/>
        </authorList>
    </citation>
    <scope>NUCLEOTIDE SEQUENCE [LARGE SCALE GENOMIC DNA]</scope>
    <source>
        <strain evidence="3 4">14</strain>
    </source>
</reference>
<keyword evidence="4" id="KW-1185">Reference proteome</keyword>
<dbReference type="InterPro" id="IPR036582">
    <property type="entry name" value="Mao_N_sf"/>
</dbReference>
<proteinExistence type="predicted"/>
<keyword evidence="1" id="KW-0732">Signal</keyword>
<dbReference type="OrthoDB" id="7820733at2"/>
<protein>
    <submittedName>
        <fullName evidence="3">Copper amine oxidase-like domain-containing protein</fullName>
    </submittedName>
</protein>
<dbReference type="EMBL" id="CP020991">
    <property type="protein sequence ID" value="AUO18424.1"/>
    <property type="molecule type" value="Genomic_DNA"/>
</dbReference>
<dbReference type="SUPFAM" id="SSF55383">
    <property type="entry name" value="Copper amine oxidase, domain N"/>
    <property type="match status" value="1"/>
</dbReference>
<dbReference type="Gene3D" id="3.30.457.10">
    <property type="entry name" value="Copper amine oxidase-like, N-terminal domain"/>
    <property type="match status" value="1"/>
</dbReference>
<dbReference type="InterPro" id="IPR012854">
    <property type="entry name" value="Cu_amine_oxidase-like_N"/>
</dbReference>
<evidence type="ECO:0000313" key="4">
    <source>
        <dbReference type="Proteomes" id="UP000235589"/>
    </source>
</evidence>
<evidence type="ECO:0000259" key="2">
    <source>
        <dbReference type="Pfam" id="PF07833"/>
    </source>
</evidence>
<dbReference type="AlphaFoldDB" id="A0A2K9NZH4"/>
<dbReference type="GeneID" id="98061669"/>
<organism evidence="3 4">
    <name type="scientific">Monoglobus pectinilyticus</name>
    <dbReference type="NCBI Taxonomy" id="1981510"/>
    <lineage>
        <taxon>Bacteria</taxon>
        <taxon>Bacillati</taxon>
        <taxon>Bacillota</taxon>
        <taxon>Clostridia</taxon>
        <taxon>Monoglobales</taxon>
        <taxon>Monoglobaceae</taxon>
        <taxon>Monoglobus</taxon>
    </lineage>
</organism>
<name>A0A2K9NZH4_9FIRM</name>